<dbReference type="Gene3D" id="1.10.3720.10">
    <property type="entry name" value="MetI-like"/>
    <property type="match status" value="1"/>
</dbReference>
<dbReference type="Proteomes" id="UP000095765">
    <property type="component" value="Unassembled WGS sequence"/>
</dbReference>
<name>A0A174NBH9_9FIRM</name>
<accession>A0A174NBH9</accession>
<evidence type="ECO:0000259" key="9">
    <source>
        <dbReference type="PROSITE" id="PS50928"/>
    </source>
</evidence>
<dbReference type="EMBL" id="CZBE01000004">
    <property type="protein sequence ID" value="CUP43938.1"/>
    <property type="molecule type" value="Genomic_DNA"/>
</dbReference>
<evidence type="ECO:0000256" key="1">
    <source>
        <dbReference type="ARBA" id="ARBA00004651"/>
    </source>
</evidence>
<keyword evidence="4" id="KW-1003">Cell membrane</keyword>
<dbReference type="SUPFAM" id="SSF161098">
    <property type="entry name" value="MetI-like"/>
    <property type="match status" value="1"/>
</dbReference>
<feature type="transmembrane region" description="Helical" evidence="8">
    <location>
        <begin position="230"/>
        <end position="251"/>
    </location>
</feature>
<evidence type="ECO:0000256" key="4">
    <source>
        <dbReference type="ARBA" id="ARBA00022475"/>
    </source>
</evidence>
<dbReference type="AlphaFoldDB" id="A0A174NBH9"/>
<keyword evidence="6 8" id="KW-1133">Transmembrane helix</keyword>
<comment type="similarity">
    <text evidence="2">Belongs to the binding-protein-dependent transport system permease family. CysTW subfamily.</text>
</comment>
<dbReference type="GO" id="GO:0005886">
    <property type="term" value="C:plasma membrane"/>
    <property type="evidence" value="ECO:0007669"/>
    <property type="project" value="UniProtKB-SubCell"/>
</dbReference>
<evidence type="ECO:0000256" key="5">
    <source>
        <dbReference type="ARBA" id="ARBA00022692"/>
    </source>
</evidence>
<feature type="domain" description="ABC transmembrane type-1" evidence="9">
    <location>
        <begin position="60"/>
        <end position="248"/>
    </location>
</feature>
<evidence type="ECO:0000256" key="3">
    <source>
        <dbReference type="ARBA" id="ARBA00022448"/>
    </source>
</evidence>
<keyword evidence="5 8" id="KW-0812">Transmembrane</keyword>
<protein>
    <submittedName>
        <fullName evidence="10">Inner membrane ABC transporter permease protein ydcV</fullName>
    </submittedName>
</protein>
<feature type="transmembrane region" description="Helical" evidence="8">
    <location>
        <begin position="124"/>
        <end position="145"/>
    </location>
</feature>
<dbReference type="PROSITE" id="PS50928">
    <property type="entry name" value="ABC_TM1"/>
    <property type="match status" value="1"/>
</dbReference>
<reference evidence="10 11" key="1">
    <citation type="submission" date="2015-09" db="EMBL/GenBank/DDBJ databases">
        <authorList>
            <consortium name="Pathogen Informatics"/>
        </authorList>
    </citation>
    <scope>NUCLEOTIDE SEQUENCE [LARGE SCALE GENOMIC DNA]</scope>
    <source>
        <strain evidence="10 11">2789STDY5834939</strain>
    </source>
</reference>
<dbReference type="PANTHER" id="PTHR43848">
    <property type="entry name" value="PUTRESCINE TRANSPORT SYSTEM PERMEASE PROTEIN POTI"/>
    <property type="match status" value="1"/>
</dbReference>
<proteinExistence type="inferred from homology"/>
<feature type="transmembrane region" description="Helical" evidence="8">
    <location>
        <begin position="99"/>
        <end position="118"/>
    </location>
</feature>
<evidence type="ECO:0000256" key="8">
    <source>
        <dbReference type="RuleBase" id="RU363032"/>
    </source>
</evidence>
<sequence length="268" mass="29370">MKKRSRFPGIYVVLILLLLYLPIAVVIAYSFNDTKLFHWAGFTFSWYGKLFRNQTLINAFFNSLELALISSASAAALGTLGAVGLSGRHFKARGALENLSMIPIMVPEIILGMAYLSFFTFVRLPAGMLTLVLAHTTFCVPYIFINVKARLSALDPSIGEAARDLGASAQRAFFDITLPLIAPAILSGALLAFAMSMDDVVISFFVTGAQTSTLPLEIYSMLRMGVTPEINALCTVLLGAVFLLVAFSRLFQKSSRSRFFEKKLGKKL</sequence>
<dbReference type="OrthoDB" id="9782004at2"/>
<gene>
    <name evidence="10" type="primary">ydcV_1</name>
    <name evidence="10" type="ORF">ERS852551_00806</name>
</gene>
<evidence type="ECO:0000313" key="11">
    <source>
        <dbReference type="Proteomes" id="UP000095765"/>
    </source>
</evidence>
<keyword evidence="3 8" id="KW-0813">Transport</keyword>
<dbReference type="InterPro" id="IPR051789">
    <property type="entry name" value="Bact_Polyamine_Transport"/>
</dbReference>
<feature type="transmembrane region" description="Helical" evidence="8">
    <location>
        <begin position="172"/>
        <end position="195"/>
    </location>
</feature>
<dbReference type="InterPro" id="IPR035906">
    <property type="entry name" value="MetI-like_sf"/>
</dbReference>
<organism evidence="10 11">
    <name type="scientific">Anaerotruncus colihominis</name>
    <dbReference type="NCBI Taxonomy" id="169435"/>
    <lineage>
        <taxon>Bacteria</taxon>
        <taxon>Bacillati</taxon>
        <taxon>Bacillota</taxon>
        <taxon>Clostridia</taxon>
        <taxon>Eubacteriales</taxon>
        <taxon>Oscillospiraceae</taxon>
        <taxon>Anaerotruncus</taxon>
    </lineage>
</organism>
<dbReference type="InterPro" id="IPR000515">
    <property type="entry name" value="MetI-like"/>
</dbReference>
<dbReference type="RefSeq" id="WP_055244258.1">
    <property type="nucleotide sequence ID" value="NZ_CABIWA010000004.1"/>
</dbReference>
<evidence type="ECO:0000313" key="10">
    <source>
        <dbReference type="EMBL" id="CUP43938.1"/>
    </source>
</evidence>
<dbReference type="CDD" id="cd06261">
    <property type="entry name" value="TM_PBP2"/>
    <property type="match status" value="1"/>
</dbReference>
<feature type="transmembrane region" description="Helical" evidence="8">
    <location>
        <begin position="12"/>
        <end position="31"/>
    </location>
</feature>
<keyword evidence="7 8" id="KW-0472">Membrane</keyword>
<evidence type="ECO:0000256" key="7">
    <source>
        <dbReference type="ARBA" id="ARBA00023136"/>
    </source>
</evidence>
<dbReference type="Pfam" id="PF00528">
    <property type="entry name" value="BPD_transp_1"/>
    <property type="match status" value="1"/>
</dbReference>
<feature type="transmembrane region" description="Helical" evidence="8">
    <location>
        <begin position="66"/>
        <end position="87"/>
    </location>
</feature>
<evidence type="ECO:0000256" key="2">
    <source>
        <dbReference type="ARBA" id="ARBA00007069"/>
    </source>
</evidence>
<comment type="subcellular location">
    <subcellularLocation>
        <location evidence="1 8">Cell membrane</location>
        <topology evidence="1 8">Multi-pass membrane protein</topology>
    </subcellularLocation>
</comment>
<dbReference type="GO" id="GO:0055085">
    <property type="term" value="P:transmembrane transport"/>
    <property type="evidence" value="ECO:0007669"/>
    <property type="project" value="InterPro"/>
</dbReference>
<evidence type="ECO:0000256" key="6">
    <source>
        <dbReference type="ARBA" id="ARBA00022989"/>
    </source>
</evidence>
<dbReference type="PANTHER" id="PTHR43848:SF2">
    <property type="entry name" value="PUTRESCINE TRANSPORT SYSTEM PERMEASE PROTEIN POTI"/>
    <property type="match status" value="1"/>
</dbReference>